<organism evidence="3 4">
    <name type="scientific">Vibrio genomosp. F10</name>
    <dbReference type="NCBI Taxonomy" id="723171"/>
    <lineage>
        <taxon>Bacteria</taxon>
        <taxon>Pseudomonadati</taxon>
        <taxon>Pseudomonadota</taxon>
        <taxon>Gammaproteobacteria</taxon>
        <taxon>Vibrionales</taxon>
        <taxon>Vibrionaceae</taxon>
        <taxon>Vibrio</taxon>
    </lineage>
</organism>
<dbReference type="EMBL" id="MAJZ01000070">
    <property type="protein sequence ID" value="OCH78642.1"/>
    <property type="molecule type" value="Genomic_DNA"/>
</dbReference>
<gene>
    <name evidence="3" type="ORF">A6E14_04095</name>
</gene>
<keyword evidence="2" id="KW-0732">Signal</keyword>
<dbReference type="Proteomes" id="UP000093173">
    <property type="component" value="Unassembled WGS sequence"/>
</dbReference>
<sequence length="121" mass="13294">MSLKITLLSLAVLGYSVNASDNVSDKPNQNTAQDPTAPLGWQKKDSSTSTAKKTVVYRLPTLKSIACDHVNRCNAVLNNSVVETGDKLNGYQVRQITDEKVTLVRGSKLWTLELFSLDIKN</sequence>
<dbReference type="RefSeq" id="WP_017040241.1">
    <property type="nucleotide sequence ID" value="NZ_JBNGCH010000070.1"/>
</dbReference>
<keyword evidence="4" id="KW-1185">Reference proteome</keyword>
<feature type="chain" id="PRO_5008634845" evidence="2">
    <location>
        <begin position="20"/>
        <end position="121"/>
    </location>
</feature>
<evidence type="ECO:0000256" key="2">
    <source>
        <dbReference type="SAM" id="SignalP"/>
    </source>
</evidence>
<evidence type="ECO:0000256" key="1">
    <source>
        <dbReference type="SAM" id="MobiDB-lite"/>
    </source>
</evidence>
<evidence type="ECO:0000313" key="3">
    <source>
        <dbReference type="EMBL" id="OCH78642.1"/>
    </source>
</evidence>
<feature type="signal peptide" evidence="2">
    <location>
        <begin position="1"/>
        <end position="19"/>
    </location>
</feature>
<feature type="compositionally biased region" description="Polar residues" evidence="1">
    <location>
        <begin position="20"/>
        <end position="34"/>
    </location>
</feature>
<dbReference type="AlphaFoldDB" id="A0A1B9R395"/>
<protein>
    <submittedName>
        <fullName evidence="3">MSHA biogenesis protein MshK</fullName>
    </submittedName>
</protein>
<feature type="region of interest" description="Disordered" evidence="1">
    <location>
        <begin position="20"/>
        <end position="51"/>
    </location>
</feature>
<comment type="caution">
    <text evidence="3">The sequence shown here is derived from an EMBL/GenBank/DDBJ whole genome shotgun (WGS) entry which is preliminary data.</text>
</comment>
<proteinExistence type="predicted"/>
<evidence type="ECO:0000313" key="4">
    <source>
        <dbReference type="Proteomes" id="UP000093173"/>
    </source>
</evidence>
<reference evidence="4" key="1">
    <citation type="submission" date="2016-06" db="EMBL/GenBank/DDBJ databases">
        <authorList>
            <person name="Hehemann J.-H."/>
            <person name="Arevalo P."/>
            <person name="Datta M.S."/>
            <person name="Polz M.F."/>
        </authorList>
    </citation>
    <scope>NUCLEOTIDE SEQUENCE [LARGE SCALE GENOMIC DNA]</scope>
    <source>
        <strain evidence="4">9CSC122</strain>
    </source>
</reference>
<name>A0A1B9R395_9VIBR</name>
<accession>A0A1B9R395</accession>